<dbReference type="KEGG" id="acel:acsn021_05030"/>
<dbReference type="EMBL" id="AP023367">
    <property type="protein sequence ID" value="BCJ92934.1"/>
    <property type="molecule type" value="Genomic_DNA"/>
</dbReference>
<dbReference type="Pfam" id="PF06429">
    <property type="entry name" value="Flg_bbr_C"/>
    <property type="match status" value="1"/>
</dbReference>
<dbReference type="InterPro" id="IPR010930">
    <property type="entry name" value="Flg_bb/hook_C_dom"/>
</dbReference>
<comment type="subcellular location">
    <subcellularLocation>
        <location evidence="1 7">Bacterial flagellum</location>
    </subcellularLocation>
    <subcellularLocation>
        <location evidence="2 7">Secreted</location>
    </subcellularLocation>
</comment>
<evidence type="ECO:0000256" key="1">
    <source>
        <dbReference type="ARBA" id="ARBA00004365"/>
    </source>
</evidence>
<comment type="similarity">
    <text evidence="3 7">Belongs to the flagella basal body rod proteins family.</text>
</comment>
<dbReference type="Pfam" id="PF22638">
    <property type="entry name" value="FlgK_D1"/>
    <property type="match status" value="2"/>
</dbReference>
<gene>
    <name evidence="7" type="primary">flgK</name>
    <name evidence="10" type="ORF">acsn021_05030</name>
</gene>
<dbReference type="InterPro" id="IPR002371">
    <property type="entry name" value="FlgK"/>
</dbReference>
<feature type="domain" description="Flagellar hook-associated protein FlgK helical" evidence="9">
    <location>
        <begin position="354"/>
        <end position="432"/>
    </location>
</feature>
<evidence type="ECO:0000259" key="9">
    <source>
        <dbReference type="Pfam" id="PF22638"/>
    </source>
</evidence>
<evidence type="ECO:0000256" key="3">
    <source>
        <dbReference type="ARBA" id="ARBA00009677"/>
    </source>
</evidence>
<evidence type="ECO:0000256" key="7">
    <source>
        <dbReference type="RuleBase" id="RU362065"/>
    </source>
</evidence>
<dbReference type="PANTHER" id="PTHR30033">
    <property type="entry name" value="FLAGELLAR HOOK-ASSOCIATED PROTEIN 1"/>
    <property type="match status" value="1"/>
</dbReference>
<proteinExistence type="inferred from homology"/>
<keyword evidence="11" id="KW-1185">Reference proteome</keyword>
<protein>
    <recommendedName>
        <fullName evidence="4 7">Flagellar hook-associated protein 1</fullName>
        <shortName evidence="7">HAP1</shortName>
    </recommendedName>
</protein>
<evidence type="ECO:0000313" key="10">
    <source>
        <dbReference type="EMBL" id="BCJ92934.1"/>
    </source>
</evidence>
<dbReference type="NCBIfam" id="TIGR02492">
    <property type="entry name" value="flgK_ends"/>
    <property type="match status" value="1"/>
</dbReference>
<accession>A0A6S6QQR5</accession>
<dbReference type="GO" id="GO:0009424">
    <property type="term" value="C:bacterial-type flagellum hook"/>
    <property type="evidence" value="ECO:0007669"/>
    <property type="project" value="UniProtKB-UniRule"/>
</dbReference>
<sequence>MPSTFFGLNIGLSGLYTYQAGLNTTAHNVANTETNGYTRQIVNQSADTPLRVNSSYGMAGTGVVVTGIEQARNKYYDLKYRANNTMYGEYDAKYYYMKEIENNFNDVAMEGFTTSFNSLYTSLQGLSTDSGSLTKRTEVVNYAKSLTEYFNNRSNSLKTIQEECNFEIKNQVDSINSLAQQISAVTKQINTLEAGGGIANDLRDKRELLLDDLSKIVNVSVSEHVVGNDVGVTSYVVKIDGQTLVNTDSYNTLKVVQRDVKQNQSDIDGLYDIQWGNGQNFNPQTTTIGGYLQSLFQVRDGNNKENFNGKVVDTTVGDNVLSIVNSNVNAMEKLNIPSEGILTIDNREYKYTSFEAVYDSATKTYQYNFTMENAITANMSGKSASIGDSVDYKGIPYYMSQVNELVRTFAKEFNNLHKQGEDLNGEKGIDFFNGTHPVTGENYTLDTIANGYYNITAGNFTITEAIYKDPNKIVTSSKTVTSGTPVEEGVEKNDILNKLLALKGNTSMFKQGTPASFFQTIVAEVGVDSKKSEDFATNQANILSMVKNQRLSVSGVDGEEEGMNMVMYQRAYNLSSKVISIMNEIYDKLINGTAV</sequence>
<evidence type="ECO:0000259" key="8">
    <source>
        <dbReference type="Pfam" id="PF06429"/>
    </source>
</evidence>
<evidence type="ECO:0000256" key="4">
    <source>
        <dbReference type="ARBA" id="ARBA00016244"/>
    </source>
</evidence>
<reference evidence="10 11" key="1">
    <citation type="journal article" date="2016" name="Int. J. Syst. Evol. Microbiol.">
        <title>Descriptions of Anaerotaenia torta gen. nov., sp. nov. and Anaerocolumna cellulosilytica gen. nov., sp. nov. isolated from a methanogenic reactor of cattle waste.</title>
        <authorList>
            <person name="Uek A."/>
            <person name="Ohtaki Y."/>
            <person name="Kaku N."/>
            <person name="Ueki K."/>
        </authorList>
    </citation>
    <scope>NUCLEOTIDE SEQUENCE [LARGE SCALE GENOMIC DNA]</scope>
    <source>
        <strain evidence="10 11">SN021</strain>
    </source>
</reference>
<evidence type="ECO:0000256" key="6">
    <source>
        <dbReference type="ARBA" id="ARBA00023143"/>
    </source>
</evidence>
<organism evidence="10 11">
    <name type="scientific">Anaerocolumna cellulosilytica</name>
    <dbReference type="NCBI Taxonomy" id="433286"/>
    <lineage>
        <taxon>Bacteria</taxon>
        <taxon>Bacillati</taxon>
        <taxon>Bacillota</taxon>
        <taxon>Clostridia</taxon>
        <taxon>Lachnospirales</taxon>
        <taxon>Lachnospiraceae</taxon>
        <taxon>Anaerocolumna</taxon>
    </lineage>
</organism>
<dbReference type="RefSeq" id="WP_184092646.1">
    <property type="nucleotide sequence ID" value="NZ_AP023367.1"/>
</dbReference>
<dbReference type="GO" id="GO:0044780">
    <property type="term" value="P:bacterial-type flagellum assembly"/>
    <property type="evidence" value="ECO:0007669"/>
    <property type="project" value="InterPro"/>
</dbReference>
<evidence type="ECO:0000256" key="2">
    <source>
        <dbReference type="ARBA" id="ARBA00004613"/>
    </source>
</evidence>
<dbReference type="SUPFAM" id="SSF64518">
    <property type="entry name" value="Phase 1 flagellin"/>
    <property type="match status" value="1"/>
</dbReference>
<dbReference type="GO" id="GO:0005198">
    <property type="term" value="F:structural molecule activity"/>
    <property type="evidence" value="ECO:0007669"/>
    <property type="project" value="UniProtKB-UniRule"/>
</dbReference>
<dbReference type="GO" id="GO:0005576">
    <property type="term" value="C:extracellular region"/>
    <property type="evidence" value="ECO:0007669"/>
    <property type="project" value="UniProtKB-SubCell"/>
</dbReference>
<dbReference type="InterPro" id="IPR053927">
    <property type="entry name" value="FlgK_helical"/>
</dbReference>
<keyword evidence="6 7" id="KW-0975">Bacterial flagellum</keyword>
<evidence type="ECO:0000256" key="5">
    <source>
        <dbReference type="ARBA" id="ARBA00022525"/>
    </source>
</evidence>
<dbReference type="PANTHER" id="PTHR30033:SF1">
    <property type="entry name" value="FLAGELLAR HOOK-ASSOCIATED PROTEIN 1"/>
    <property type="match status" value="1"/>
</dbReference>
<dbReference type="PRINTS" id="PR01005">
    <property type="entry name" value="FLGHOOKAP1"/>
</dbReference>
<name>A0A6S6QQR5_9FIRM</name>
<feature type="domain" description="Flagellar hook-associated protein FlgK helical" evidence="9">
    <location>
        <begin position="97"/>
        <end position="302"/>
    </location>
</feature>
<dbReference type="AlphaFoldDB" id="A0A6S6QQR5"/>
<dbReference type="Proteomes" id="UP000515561">
    <property type="component" value="Chromosome"/>
</dbReference>
<feature type="domain" description="Flagellar basal-body/hook protein C-terminal" evidence="8">
    <location>
        <begin position="548"/>
        <end position="591"/>
    </location>
</feature>
<keyword evidence="5 7" id="KW-0964">Secreted</keyword>
<evidence type="ECO:0000313" key="11">
    <source>
        <dbReference type="Proteomes" id="UP000515561"/>
    </source>
</evidence>